<keyword evidence="6" id="KW-1003">Cell membrane</keyword>
<evidence type="ECO:0000256" key="5">
    <source>
        <dbReference type="ARBA" id="ARBA00013555"/>
    </source>
</evidence>
<dbReference type="InterPro" id="IPR023298">
    <property type="entry name" value="ATPase_P-typ_TM_dom_sf"/>
</dbReference>
<dbReference type="SFLD" id="SFLDS00003">
    <property type="entry name" value="Haloacid_Dehalogenase"/>
    <property type="match status" value="1"/>
</dbReference>
<dbReference type="AlphaFoldDB" id="A0A931M1D3"/>
<name>A0A931M1D3_FIMGI</name>
<dbReference type="GO" id="GO:0016887">
    <property type="term" value="F:ATP hydrolysis activity"/>
    <property type="evidence" value="ECO:0007669"/>
    <property type="project" value="InterPro"/>
</dbReference>
<dbReference type="Pfam" id="PF00690">
    <property type="entry name" value="Cation_ATPase_N"/>
    <property type="match status" value="1"/>
</dbReference>
<feature type="transmembrane region" description="Helical" evidence="18">
    <location>
        <begin position="715"/>
        <end position="737"/>
    </location>
</feature>
<feature type="transmembrane region" description="Helical" evidence="18">
    <location>
        <begin position="85"/>
        <end position="103"/>
    </location>
</feature>
<comment type="function">
    <text evidence="1">Mediates magnesium influx to the cytosol.</text>
</comment>
<dbReference type="Pfam" id="PF13246">
    <property type="entry name" value="Cation_ATPase"/>
    <property type="match status" value="1"/>
</dbReference>
<evidence type="ECO:0000256" key="18">
    <source>
        <dbReference type="SAM" id="Phobius"/>
    </source>
</evidence>
<dbReference type="Gene3D" id="3.40.50.1000">
    <property type="entry name" value="HAD superfamily/HAD-like"/>
    <property type="match status" value="1"/>
</dbReference>
<dbReference type="PRINTS" id="PR01836">
    <property type="entry name" value="MGATPASE"/>
</dbReference>
<evidence type="ECO:0000256" key="12">
    <source>
        <dbReference type="ARBA" id="ARBA00022842"/>
    </source>
</evidence>
<evidence type="ECO:0000256" key="6">
    <source>
        <dbReference type="ARBA" id="ARBA00022475"/>
    </source>
</evidence>
<comment type="caution">
    <text evidence="20">The sequence shown here is derived from an EMBL/GenBank/DDBJ whole genome shotgun (WGS) entry which is preliminary data.</text>
</comment>
<dbReference type="InterPro" id="IPR006415">
    <property type="entry name" value="P-type_ATPase_IIIB"/>
</dbReference>
<dbReference type="SFLD" id="SFLDF00027">
    <property type="entry name" value="p-type_atpase"/>
    <property type="match status" value="1"/>
</dbReference>
<keyword evidence="8" id="KW-0597">Phosphoprotein</keyword>
<evidence type="ECO:0000256" key="7">
    <source>
        <dbReference type="ARBA" id="ARBA00022519"/>
    </source>
</evidence>
<dbReference type="SUPFAM" id="SSF81665">
    <property type="entry name" value="Calcium ATPase, transmembrane domain M"/>
    <property type="match status" value="1"/>
</dbReference>
<comment type="subcellular location">
    <subcellularLocation>
        <location evidence="2">Cell inner membrane</location>
        <topology evidence="2">Multi-pass membrane protein</topology>
    </subcellularLocation>
</comment>
<dbReference type="Gene3D" id="2.70.150.10">
    <property type="entry name" value="Calcium-transporting ATPase, cytoplasmic transduction domain A"/>
    <property type="match status" value="1"/>
</dbReference>
<dbReference type="InterPro" id="IPR059000">
    <property type="entry name" value="ATPase_P-type_domA"/>
</dbReference>
<evidence type="ECO:0000256" key="11">
    <source>
        <dbReference type="ARBA" id="ARBA00022840"/>
    </source>
</evidence>
<protein>
    <recommendedName>
        <fullName evidence="5">Magnesium-transporting ATPase, P-type 1</fullName>
        <ecNumber evidence="4">7.2.2.14</ecNumber>
    </recommendedName>
    <alternativeName>
        <fullName evidence="16">Mg(2+) transport ATPase, P-type 1</fullName>
    </alternativeName>
</protein>
<dbReference type="InterPro" id="IPR008250">
    <property type="entry name" value="ATPase_P-typ_transduc_dom_A_sf"/>
</dbReference>
<keyword evidence="12" id="KW-0460">Magnesium</keyword>
<dbReference type="SFLD" id="SFLDG00002">
    <property type="entry name" value="C1.7:_P-type_atpase_like"/>
    <property type="match status" value="1"/>
</dbReference>
<evidence type="ECO:0000256" key="13">
    <source>
        <dbReference type="ARBA" id="ARBA00022967"/>
    </source>
</evidence>
<evidence type="ECO:0000313" key="21">
    <source>
        <dbReference type="Proteomes" id="UP000727962"/>
    </source>
</evidence>
<keyword evidence="9 18" id="KW-0812">Transmembrane</keyword>
<comment type="similarity">
    <text evidence="3">Belongs to the cation transport ATPase (P-type) (TC 3.A.3) family. Type IIIB subfamily.</text>
</comment>
<evidence type="ECO:0000256" key="9">
    <source>
        <dbReference type="ARBA" id="ARBA00022692"/>
    </source>
</evidence>
<dbReference type="PROSITE" id="PS00154">
    <property type="entry name" value="ATPASE_E1_E2"/>
    <property type="match status" value="1"/>
</dbReference>
<dbReference type="NCBIfam" id="TIGR01524">
    <property type="entry name" value="ATPase-IIIB_Mg"/>
    <property type="match status" value="1"/>
</dbReference>
<evidence type="ECO:0000313" key="20">
    <source>
        <dbReference type="EMBL" id="MBI1757151.1"/>
    </source>
</evidence>
<dbReference type="NCBIfam" id="TIGR01494">
    <property type="entry name" value="ATPase_P-type"/>
    <property type="match status" value="2"/>
</dbReference>
<dbReference type="SUPFAM" id="SSF81653">
    <property type="entry name" value="Calcium ATPase, transduction domain A"/>
    <property type="match status" value="1"/>
</dbReference>
<keyword evidence="11" id="KW-0067">ATP-binding</keyword>
<feature type="transmembrane region" description="Helical" evidence="18">
    <location>
        <begin position="743"/>
        <end position="765"/>
    </location>
</feature>
<evidence type="ECO:0000256" key="17">
    <source>
        <dbReference type="ARBA" id="ARBA00047295"/>
    </source>
</evidence>
<evidence type="ECO:0000256" key="10">
    <source>
        <dbReference type="ARBA" id="ARBA00022741"/>
    </source>
</evidence>
<evidence type="ECO:0000256" key="14">
    <source>
        <dbReference type="ARBA" id="ARBA00022989"/>
    </source>
</evidence>
<feature type="transmembrane region" description="Helical" evidence="18">
    <location>
        <begin position="49"/>
        <end position="73"/>
    </location>
</feature>
<evidence type="ECO:0000256" key="8">
    <source>
        <dbReference type="ARBA" id="ARBA00022553"/>
    </source>
</evidence>
<keyword evidence="15 18" id="KW-0472">Membrane</keyword>
<gene>
    <name evidence="20" type="primary">mgtA</name>
    <name evidence="20" type="ORF">HYR64_08610</name>
</gene>
<feature type="transmembrane region" description="Helical" evidence="18">
    <location>
        <begin position="246"/>
        <end position="266"/>
    </location>
</feature>
<dbReference type="Gene3D" id="1.20.1110.10">
    <property type="entry name" value="Calcium-transporting ATPase, transmembrane domain"/>
    <property type="match status" value="1"/>
</dbReference>
<dbReference type="SMART" id="SM00831">
    <property type="entry name" value="Cation_ATPase_N"/>
    <property type="match status" value="1"/>
</dbReference>
<dbReference type="InterPro" id="IPR023214">
    <property type="entry name" value="HAD_sf"/>
</dbReference>
<dbReference type="Proteomes" id="UP000727962">
    <property type="component" value="Unassembled WGS sequence"/>
</dbReference>
<comment type="catalytic activity">
    <reaction evidence="17">
        <text>Mg(2+)(out) + ATP + H2O = Mg(2+)(in) + ADP + phosphate + H(+)</text>
        <dbReference type="Rhea" id="RHEA:10260"/>
        <dbReference type="ChEBI" id="CHEBI:15377"/>
        <dbReference type="ChEBI" id="CHEBI:15378"/>
        <dbReference type="ChEBI" id="CHEBI:18420"/>
        <dbReference type="ChEBI" id="CHEBI:30616"/>
        <dbReference type="ChEBI" id="CHEBI:43474"/>
        <dbReference type="ChEBI" id="CHEBI:456216"/>
        <dbReference type="EC" id="7.2.2.14"/>
    </reaction>
</comment>
<evidence type="ECO:0000256" key="16">
    <source>
        <dbReference type="ARBA" id="ARBA00029806"/>
    </source>
</evidence>
<evidence type="ECO:0000256" key="2">
    <source>
        <dbReference type="ARBA" id="ARBA00004429"/>
    </source>
</evidence>
<dbReference type="InterPro" id="IPR023299">
    <property type="entry name" value="ATPase_P-typ_cyto_dom_N"/>
</dbReference>
<evidence type="ECO:0000256" key="4">
    <source>
        <dbReference type="ARBA" id="ARBA00012786"/>
    </source>
</evidence>
<dbReference type="Pfam" id="PF00689">
    <property type="entry name" value="Cation_ATPase_C"/>
    <property type="match status" value="1"/>
</dbReference>
<keyword evidence="7" id="KW-0997">Cell inner membrane</keyword>
<feature type="domain" description="Cation-transporting P-type ATPase N-terminal" evidence="19">
    <location>
        <begin position="12"/>
        <end position="80"/>
    </location>
</feature>
<keyword evidence="10" id="KW-0547">Nucleotide-binding</keyword>
<evidence type="ECO:0000256" key="3">
    <source>
        <dbReference type="ARBA" id="ARBA00008746"/>
    </source>
</evidence>
<dbReference type="Pfam" id="PF00122">
    <property type="entry name" value="E1-E2_ATPase"/>
    <property type="match status" value="1"/>
</dbReference>
<feature type="transmembrane region" description="Helical" evidence="18">
    <location>
        <begin position="272"/>
        <end position="296"/>
    </location>
</feature>
<dbReference type="InterPro" id="IPR044492">
    <property type="entry name" value="P_typ_ATPase_HD_dom"/>
</dbReference>
<dbReference type="EMBL" id="JACOSL010000053">
    <property type="protein sequence ID" value="MBI1757151.1"/>
    <property type="molecule type" value="Genomic_DNA"/>
</dbReference>
<keyword evidence="14 18" id="KW-1133">Transmembrane helix</keyword>
<dbReference type="EC" id="7.2.2.14" evidence="4"/>
<dbReference type="InterPro" id="IPR036412">
    <property type="entry name" value="HAD-like_sf"/>
</dbReference>
<dbReference type="InterPro" id="IPR004014">
    <property type="entry name" value="ATPase_P-typ_cation-transptr_N"/>
</dbReference>
<feature type="transmembrane region" description="Helical" evidence="18">
    <location>
        <begin position="777"/>
        <end position="798"/>
    </location>
</feature>
<reference evidence="20" key="1">
    <citation type="submission" date="2020-07" db="EMBL/GenBank/DDBJ databases">
        <title>Huge and variable diversity of episymbiotic CPR bacteria and DPANN archaea in groundwater ecosystems.</title>
        <authorList>
            <person name="He C.Y."/>
            <person name="Keren R."/>
            <person name="Whittaker M."/>
            <person name="Farag I.F."/>
            <person name="Doudna J."/>
            <person name="Cate J.H.D."/>
            <person name="Banfield J.F."/>
        </authorList>
    </citation>
    <scope>NUCLEOTIDE SEQUENCE</scope>
    <source>
        <strain evidence="20">NC_groundwater_17_Pr7_B-0.1um_64_12</strain>
    </source>
</reference>
<feature type="transmembrane region" description="Helical" evidence="18">
    <location>
        <begin position="810"/>
        <end position="832"/>
    </location>
</feature>
<dbReference type="PANTHER" id="PTHR42861">
    <property type="entry name" value="CALCIUM-TRANSPORTING ATPASE"/>
    <property type="match status" value="1"/>
</dbReference>
<keyword evidence="13" id="KW-1278">Translocase</keyword>
<accession>A0A931M1D3</accession>
<evidence type="ECO:0000259" key="19">
    <source>
        <dbReference type="SMART" id="SM00831"/>
    </source>
</evidence>
<dbReference type="SUPFAM" id="SSF56784">
    <property type="entry name" value="HAD-like"/>
    <property type="match status" value="1"/>
</dbReference>
<dbReference type="Gene3D" id="3.40.1110.10">
    <property type="entry name" value="Calcium-transporting ATPase, cytoplasmic domain N"/>
    <property type="match status" value="1"/>
</dbReference>
<evidence type="ECO:0000256" key="15">
    <source>
        <dbReference type="ARBA" id="ARBA00023136"/>
    </source>
</evidence>
<organism evidence="20 21">
    <name type="scientific">Fimbriimonas ginsengisoli</name>
    <dbReference type="NCBI Taxonomy" id="1005039"/>
    <lineage>
        <taxon>Bacteria</taxon>
        <taxon>Bacillati</taxon>
        <taxon>Armatimonadota</taxon>
        <taxon>Fimbriimonadia</taxon>
        <taxon>Fimbriimonadales</taxon>
        <taxon>Fimbriimonadaceae</taxon>
        <taxon>Fimbriimonas</taxon>
    </lineage>
</organism>
<dbReference type="InterPro" id="IPR006068">
    <property type="entry name" value="ATPase_P-typ_cation-transptr_C"/>
</dbReference>
<dbReference type="InterPro" id="IPR001757">
    <property type="entry name" value="P_typ_ATPase"/>
</dbReference>
<sequence length="841" mass="89609">MNAPTEPRPKEAYWSIPADRLAGSLGSSARGLDVGVAASRRQVRAKNKAPGAGAVFLGQFKSPIVLLLLAAAILSGALGDRTDCIVILGIVFLSAALSFHHEFRAGNAVAKLMELVASTATVLRSGKEVQVPLDEVVPGDVVVLRAGALIPGDGVILESSNLFCDEAALTGESFPAEKRAGVTAADAAIAARTNCLFTGTHVVSGFGRMLVAAAGEDTEFGEIAQRLRLAPPETDFEKGIRHLGTLLIELTLILTLGVFAINVAMHRPVLDSFLFALALAVGLTPQLLPAIISVNLSHGAMAMARAKVIVKRLASIENFGSMNLLCSDKTGTITTGIVQLHGALDASGQESAEAKRLACLNASLQTGFQNPIDDALIKLSPDGPRPRVLGEIPYDFVRKRLSVVVEREGGALLIAKGALEPMLDACASVRGAGKTLAAAGERAKLDALFHQFSDQGYRVLGLASREFSTTPSAIGPDLEAELTFEGFLLFEDPLRPEIAGTVKSLHDLGIRLKIITGDNRLVAALMAGRAGLSTNDVLTGADLRALSDHALAARAKRVDVFAEIEPNQKERLILALRRAGFVVGYIGDGINDGSALHSADVGISVSNAVDVAKEAADLVMLDTDLAVLVTAVQEGRRTFANTLKYIFMATSANFGNMFSMAGASLLIPFLPLLPSQILLMNLLTDIPEMTIAQDNVDPELVQRPRKWDMRFLRRFMIVFGPLSSVFDFATFGVLLWFRAEQPVFRTGWFTESIVSAAMIVLVVRSRRPFFRSEPGGGLKWATIGAVAATIALPFTPLAAPLGLKQLPLPLLAVMMAIVGAYMLSAEFAKAWFYRTLSRSMD</sequence>
<dbReference type="InterPro" id="IPR018303">
    <property type="entry name" value="ATPase_P-typ_P_site"/>
</dbReference>
<proteinExistence type="inferred from homology"/>
<dbReference type="GO" id="GO:0015444">
    <property type="term" value="F:P-type magnesium transporter activity"/>
    <property type="evidence" value="ECO:0007669"/>
    <property type="project" value="UniProtKB-EC"/>
</dbReference>
<evidence type="ECO:0000256" key="1">
    <source>
        <dbReference type="ARBA" id="ARBA00003954"/>
    </source>
</evidence>
<dbReference type="GO" id="GO:0005524">
    <property type="term" value="F:ATP binding"/>
    <property type="evidence" value="ECO:0007669"/>
    <property type="project" value="UniProtKB-KW"/>
</dbReference>
<dbReference type="GO" id="GO:0005886">
    <property type="term" value="C:plasma membrane"/>
    <property type="evidence" value="ECO:0007669"/>
    <property type="project" value="UniProtKB-SubCell"/>
</dbReference>